<name>A0A3N6LJW1_9EURY</name>
<evidence type="ECO:0000313" key="2">
    <source>
        <dbReference type="Proteomes" id="UP000273828"/>
    </source>
</evidence>
<gene>
    <name evidence="1" type="ORF">EA462_10685</name>
</gene>
<dbReference type="Proteomes" id="UP000273828">
    <property type="component" value="Unassembled WGS sequence"/>
</dbReference>
<dbReference type="EMBL" id="REFY01000004">
    <property type="protein sequence ID" value="RQG88858.1"/>
    <property type="molecule type" value="Genomic_DNA"/>
</dbReference>
<dbReference type="OrthoDB" id="384087at2157"/>
<evidence type="ECO:0000313" key="1">
    <source>
        <dbReference type="EMBL" id="RQG88858.1"/>
    </source>
</evidence>
<keyword evidence="2" id="KW-1185">Reference proteome</keyword>
<proteinExistence type="predicted"/>
<protein>
    <submittedName>
        <fullName evidence="1">Uncharacterized protein</fullName>
    </submittedName>
</protein>
<comment type="caution">
    <text evidence="1">The sequence shown here is derived from an EMBL/GenBank/DDBJ whole genome shotgun (WGS) entry which is preliminary data.</text>
</comment>
<reference evidence="1 2" key="1">
    <citation type="submission" date="2018-10" db="EMBL/GenBank/DDBJ databases">
        <title>Natrarchaeobius chitinivorans gen. nov., sp. nov., and Natrarchaeobius haloalkaliphilus sp. nov., alkaliphilic, chitin-utilizing haloarchaea from hypersaline alkaline lakes.</title>
        <authorList>
            <person name="Sorokin D.Y."/>
            <person name="Elcheninov A.G."/>
            <person name="Kostrikina N.A."/>
            <person name="Bale N.J."/>
            <person name="Sinninghe Damste J.S."/>
            <person name="Khijniak T.V."/>
            <person name="Kublanov I.V."/>
            <person name="Toshchakov S.V."/>
        </authorList>
    </citation>
    <scope>NUCLEOTIDE SEQUENCE [LARGE SCALE GENOMIC DNA]</scope>
    <source>
        <strain evidence="1 2">AArcht-Sl</strain>
    </source>
</reference>
<dbReference type="AlphaFoldDB" id="A0A3N6LJW1"/>
<accession>A0A3N6LJW1</accession>
<dbReference type="RefSeq" id="WP_124178549.1">
    <property type="nucleotide sequence ID" value="NZ_REFY01000004.1"/>
</dbReference>
<sequence>MKIGSEYETDYWRHVILEYRSDHGRIGESVIHSHQAELENLRDDLLDRIDRLESNQTGMRDDPDFDQQDLNGLPDDTAIPRPYTYRLVALMALSCGIMEKQLEILLSQDLIPDKRRDGIVQSCFENRGLYKNLEFAKAANVIDDKVYSPATDVRKTRNRLVHNPVFRLHIDSYSSHRHRIKKAVKAPNEIDQLIQNAV</sequence>
<organism evidence="1 2">
    <name type="scientific">Natrarchaeobius halalkaliphilus</name>
    <dbReference type="NCBI Taxonomy" id="1679091"/>
    <lineage>
        <taxon>Archaea</taxon>
        <taxon>Methanobacteriati</taxon>
        <taxon>Methanobacteriota</taxon>
        <taxon>Stenosarchaea group</taxon>
        <taxon>Halobacteria</taxon>
        <taxon>Halobacteriales</taxon>
        <taxon>Natrialbaceae</taxon>
        <taxon>Natrarchaeobius</taxon>
    </lineage>
</organism>